<evidence type="ECO:0000256" key="9">
    <source>
        <dbReference type="ARBA" id="ARBA00022805"/>
    </source>
</evidence>
<dbReference type="InterPro" id="IPR027417">
    <property type="entry name" value="P-loop_NTPase"/>
</dbReference>
<evidence type="ECO:0000259" key="16">
    <source>
        <dbReference type="Pfam" id="PF01926"/>
    </source>
</evidence>
<comment type="subcellular location">
    <subcellularLocation>
        <location evidence="2">Membrane</location>
        <topology evidence="2">Single-pass membrane protein</topology>
    </subcellularLocation>
    <subcellularLocation>
        <location evidence="14">Plastid</location>
        <location evidence="14">Chloroplast outer membrane</location>
    </subcellularLocation>
</comment>
<evidence type="ECO:0000256" key="11">
    <source>
        <dbReference type="ARBA" id="ARBA00022927"/>
    </source>
</evidence>
<gene>
    <name evidence="17" type="ORF">OBBRIDRAFT_383899</name>
</gene>
<dbReference type="Proteomes" id="UP000250043">
    <property type="component" value="Unassembled WGS sequence"/>
</dbReference>
<dbReference type="GO" id="GO:0016020">
    <property type="term" value="C:membrane"/>
    <property type="evidence" value="ECO:0007669"/>
    <property type="project" value="UniProtKB-SubCell"/>
</dbReference>
<dbReference type="GO" id="GO:0016787">
    <property type="term" value="F:hydrolase activity"/>
    <property type="evidence" value="ECO:0007669"/>
    <property type="project" value="UniProtKB-KW"/>
</dbReference>
<evidence type="ECO:0000256" key="13">
    <source>
        <dbReference type="ARBA" id="ARBA00023136"/>
    </source>
</evidence>
<feature type="domain" description="G" evidence="16">
    <location>
        <begin position="83"/>
        <end position="144"/>
    </location>
</feature>
<keyword evidence="7" id="KW-0479">Metal-binding</keyword>
<keyword evidence="9" id="KW-1002">Plastid outer membrane</keyword>
<evidence type="ECO:0000313" key="18">
    <source>
        <dbReference type="Proteomes" id="UP000250043"/>
    </source>
</evidence>
<organism evidence="17 18">
    <name type="scientific">Obba rivulosa</name>
    <dbReference type="NCBI Taxonomy" id="1052685"/>
    <lineage>
        <taxon>Eukaryota</taxon>
        <taxon>Fungi</taxon>
        <taxon>Dikarya</taxon>
        <taxon>Basidiomycota</taxon>
        <taxon>Agaricomycotina</taxon>
        <taxon>Agaricomycetes</taxon>
        <taxon>Polyporales</taxon>
        <taxon>Gelatoporiaceae</taxon>
        <taxon>Obba</taxon>
    </lineage>
</organism>
<keyword evidence="11" id="KW-0653">Protein transport</keyword>
<evidence type="ECO:0000256" key="7">
    <source>
        <dbReference type="ARBA" id="ARBA00022723"/>
    </source>
</evidence>
<accession>A0A8E2AT06</accession>
<dbReference type="GO" id="GO:0015031">
    <property type="term" value="P:protein transport"/>
    <property type="evidence" value="ECO:0007669"/>
    <property type="project" value="UniProtKB-KW"/>
</dbReference>
<comment type="cofactor">
    <cofactor evidence="1">
        <name>Mg(2+)</name>
        <dbReference type="ChEBI" id="CHEBI:18420"/>
    </cofactor>
</comment>
<dbReference type="PANTHER" id="PTHR10903:SF135">
    <property type="entry name" value="TRANSLOCASE OF CHLOROPLAST 120, CHLOROPLASTIC-RELATED"/>
    <property type="match status" value="1"/>
</dbReference>
<feature type="coiled-coil region" evidence="15">
    <location>
        <begin position="295"/>
        <end position="351"/>
    </location>
</feature>
<keyword evidence="13" id="KW-0472">Membrane</keyword>
<dbReference type="InterPro" id="IPR045058">
    <property type="entry name" value="GIMA/IAN/Toc"/>
</dbReference>
<evidence type="ECO:0000256" key="12">
    <source>
        <dbReference type="ARBA" id="ARBA00022989"/>
    </source>
</evidence>
<evidence type="ECO:0000256" key="3">
    <source>
        <dbReference type="ARBA" id="ARBA00022448"/>
    </source>
</evidence>
<evidence type="ECO:0000256" key="1">
    <source>
        <dbReference type="ARBA" id="ARBA00001946"/>
    </source>
</evidence>
<dbReference type="EMBL" id="KV722645">
    <property type="protein sequence ID" value="OCH84690.1"/>
    <property type="molecule type" value="Genomic_DNA"/>
</dbReference>
<dbReference type="Pfam" id="PF01926">
    <property type="entry name" value="MMR_HSR1"/>
    <property type="match status" value="1"/>
</dbReference>
<evidence type="ECO:0000256" key="2">
    <source>
        <dbReference type="ARBA" id="ARBA00004167"/>
    </source>
</evidence>
<dbReference type="CDD" id="cd00882">
    <property type="entry name" value="Ras_like_GTPase"/>
    <property type="match status" value="1"/>
</dbReference>
<keyword evidence="15" id="KW-0175">Coiled coil</keyword>
<dbReference type="AlphaFoldDB" id="A0A8E2AT06"/>
<dbReference type="InterPro" id="IPR006073">
    <property type="entry name" value="GTP-bd"/>
</dbReference>
<keyword evidence="4" id="KW-0150">Chloroplast</keyword>
<sequence length="565" mass="62155">MRTNWAGSLLRLSDFYCNDDYIPCASMSHDECTRDEDSKTVNKDRLCHEQVVHVGQGAKLRMRSPLATTVSRGDTPCDDDILVAVMGQSGAGKSTFINLLSGSSFAVGHDLDSSTMEVRLSRPFELDGRRVRLVDTPGFDDSSKSDAEILTQIADFLVSPSQRCAGLNGVLYLHRISDVRVGGAARRNITMFHQLCGPEYMTNVVIATTRWQEVDEETGSRREEELRTSPTLFNSALDSGALLVRHDRDLESAQDLMRHFLHLSPKPLLIQKEMIDDHKLLSDTSAGAELERDILLQLQKQKKDIDEMMREQEDAVKEQDEELNADLEEEMQSLRATHARLQAQFQRLAEHRGLPMESAAGSPGGSTLEMLVVPDIGASYTTTSETVQPIFPPVAQITTVSSGILDPYTSASLVDASAFTAPSNALSLPYPVVLPAAVSQAVSPVPSPSSSEPHVDLVRDHGDVLSRLSDLERSVEGVKNVLKGLDGRVQHVEDHLLSQQLTSSGSGEQSTWTGWLYEKTGQLSSSISRRIEGIVPGLFKSDQNWPSVVPINTEDYVMLDRSDIV</sequence>
<keyword evidence="12" id="KW-1133">Transmembrane helix</keyword>
<dbReference type="OrthoDB" id="8954335at2759"/>
<reference evidence="17 18" key="1">
    <citation type="submission" date="2016-07" db="EMBL/GenBank/DDBJ databases">
        <title>Draft genome of the white-rot fungus Obba rivulosa 3A-2.</title>
        <authorList>
            <consortium name="DOE Joint Genome Institute"/>
            <person name="Miettinen O."/>
            <person name="Riley R."/>
            <person name="Acob R."/>
            <person name="Barry K."/>
            <person name="Cullen D."/>
            <person name="De Vries R."/>
            <person name="Hainaut M."/>
            <person name="Hatakka A."/>
            <person name="Henrissat B."/>
            <person name="Hilden K."/>
            <person name="Kuo R."/>
            <person name="Labutti K."/>
            <person name="Lipzen A."/>
            <person name="Makela M.R."/>
            <person name="Sandor L."/>
            <person name="Spatafora J.W."/>
            <person name="Grigoriev I.V."/>
            <person name="Hibbett D.S."/>
        </authorList>
    </citation>
    <scope>NUCLEOTIDE SEQUENCE [LARGE SCALE GENOMIC DNA]</scope>
    <source>
        <strain evidence="17 18">3A-2</strain>
    </source>
</reference>
<evidence type="ECO:0000256" key="4">
    <source>
        <dbReference type="ARBA" id="ARBA00022528"/>
    </source>
</evidence>
<keyword evidence="8 17" id="KW-0378">Hydrolase</keyword>
<dbReference type="GO" id="GO:0046872">
    <property type="term" value="F:metal ion binding"/>
    <property type="evidence" value="ECO:0007669"/>
    <property type="project" value="UniProtKB-KW"/>
</dbReference>
<dbReference type="PANTHER" id="PTHR10903">
    <property type="entry name" value="GTPASE, IMAP FAMILY MEMBER-RELATED"/>
    <property type="match status" value="1"/>
</dbReference>
<keyword evidence="5" id="KW-0934">Plastid</keyword>
<protein>
    <submittedName>
        <fullName evidence="17">P-loop containing nucleoside triphosphate hydrolase protein</fullName>
    </submittedName>
</protein>
<evidence type="ECO:0000256" key="15">
    <source>
        <dbReference type="SAM" id="Coils"/>
    </source>
</evidence>
<keyword evidence="6" id="KW-0812">Transmembrane</keyword>
<evidence type="ECO:0000256" key="14">
    <source>
        <dbReference type="ARBA" id="ARBA00024013"/>
    </source>
</evidence>
<dbReference type="GO" id="GO:0005525">
    <property type="term" value="F:GTP binding"/>
    <property type="evidence" value="ECO:0007669"/>
    <property type="project" value="InterPro"/>
</dbReference>
<evidence type="ECO:0000256" key="10">
    <source>
        <dbReference type="ARBA" id="ARBA00022842"/>
    </source>
</evidence>
<evidence type="ECO:0000313" key="17">
    <source>
        <dbReference type="EMBL" id="OCH84690.1"/>
    </source>
</evidence>
<evidence type="ECO:0000256" key="5">
    <source>
        <dbReference type="ARBA" id="ARBA00022640"/>
    </source>
</evidence>
<dbReference type="SUPFAM" id="SSF52540">
    <property type="entry name" value="P-loop containing nucleoside triphosphate hydrolases"/>
    <property type="match status" value="1"/>
</dbReference>
<name>A0A8E2AT06_9APHY</name>
<proteinExistence type="predicted"/>
<evidence type="ECO:0000256" key="6">
    <source>
        <dbReference type="ARBA" id="ARBA00022692"/>
    </source>
</evidence>
<keyword evidence="18" id="KW-1185">Reference proteome</keyword>
<dbReference type="Gene3D" id="3.40.50.300">
    <property type="entry name" value="P-loop containing nucleotide triphosphate hydrolases"/>
    <property type="match status" value="1"/>
</dbReference>
<keyword evidence="3" id="KW-0813">Transport</keyword>
<evidence type="ECO:0000256" key="8">
    <source>
        <dbReference type="ARBA" id="ARBA00022801"/>
    </source>
</evidence>
<keyword evidence="10" id="KW-0460">Magnesium</keyword>